<keyword evidence="3" id="KW-1185">Reference proteome</keyword>
<dbReference type="InterPro" id="IPR029058">
    <property type="entry name" value="AB_hydrolase_fold"/>
</dbReference>
<dbReference type="Proteomes" id="UP000274131">
    <property type="component" value="Unassembled WGS sequence"/>
</dbReference>
<reference evidence="2 3" key="2">
    <citation type="submission" date="2018-10" db="EMBL/GenBank/DDBJ databases">
        <authorList>
            <consortium name="Pathogen Informatics"/>
        </authorList>
    </citation>
    <scope>NUCLEOTIDE SEQUENCE [LARGE SCALE GENOMIC DNA]</scope>
</reference>
<dbReference type="Pfam" id="PF01764">
    <property type="entry name" value="Lipase_3"/>
    <property type="match status" value="1"/>
</dbReference>
<dbReference type="GO" id="GO:0006629">
    <property type="term" value="P:lipid metabolic process"/>
    <property type="evidence" value="ECO:0007669"/>
    <property type="project" value="InterPro"/>
</dbReference>
<reference evidence="4" key="1">
    <citation type="submission" date="2017-02" db="UniProtKB">
        <authorList>
            <consortium name="WormBaseParasite"/>
        </authorList>
    </citation>
    <scope>IDENTIFICATION</scope>
</reference>
<dbReference type="SUPFAM" id="SSF53474">
    <property type="entry name" value="alpha/beta-Hydrolases"/>
    <property type="match status" value="1"/>
</dbReference>
<organism evidence="4">
    <name type="scientific">Enterobius vermicularis</name>
    <name type="common">Human pinworm</name>
    <dbReference type="NCBI Taxonomy" id="51028"/>
    <lineage>
        <taxon>Eukaryota</taxon>
        <taxon>Metazoa</taxon>
        <taxon>Ecdysozoa</taxon>
        <taxon>Nematoda</taxon>
        <taxon>Chromadorea</taxon>
        <taxon>Rhabditida</taxon>
        <taxon>Spirurina</taxon>
        <taxon>Oxyuridomorpha</taxon>
        <taxon>Oxyuroidea</taxon>
        <taxon>Oxyuridae</taxon>
        <taxon>Enterobius</taxon>
    </lineage>
</organism>
<dbReference type="PANTHER" id="PTHR45908">
    <property type="entry name" value="PROTEIN CBG11750-RELATED"/>
    <property type="match status" value="1"/>
</dbReference>
<evidence type="ECO:0000313" key="3">
    <source>
        <dbReference type="Proteomes" id="UP000274131"/>
    </source>
</evidence>
<dbReference type="AlphaFoldDB" id="A0A0N4UZE4"/>
<proteinExistence type="predicted"/>
<evidence type="ECO:0000313" key="4">
    <source>
        <dbReference type="WBParaSite" id="EVEC_0000299201-mRNA-1"/>
    </source>
</evidence>
<dbReference type="PANTHER" id="PTHR45908:SF15">
    <property type="entry name" value="FUNGAL LIPASE-LIKE DOMAIN-CONTAINING PROTEIN"/>
    <property type="match status" value="1"/>
</dbReference>
<accession>A0A0N4UZE4</accession>
<dbReference type="OrthoDB" id="5866690at2759"/>
<protein>
    <submittedName>
        <fullName evidence="4">Lipase_3 domain-containing protein</fullName>
    </submittedName>
</protein>
<dbReference type="WBParaSite" id="EVEC_0000299201-mRNA-1">
    <property type="protein sequence ID" value="EVEC_0000299201-mRNA-1"/>
    <property type="gene ID" value="EVEC_0000299201"/>
</dbReference>
<evidence type="ECO:0000313" key="2">
    <source>
        <dbReference type="EMBL" id="VDD87557.1"/>
    </source>
</evidence>
<dbReference type="EMBL" id="UXUI01007433">
    <property type="protein sequence ID" value="VDD87557.1"/>
    <property type="molecule type" value="Genomic_DNA"/>
</dbReference>
<dbReference type="InterPro" id="IPR002921">
    <property type="entry name" value="Fungal_lipase-type"/>
</dbReference>
<gene>
    <name evidence="2" type="ORF">EVEC_LOCUS2700</name>
</gene>
<dbReference type="Gene3D" id="3.40.50.1820">
    <property type="entry name" value="alpha/beta hydrolase"/>
    <property type="match status" value="1"/>
</dbReference>
<name>A0A0N4UZE4_ENTVE</name>
<feature type="domain" description="Fungal lipase-type" evidence="1">
    <location>
        <begin position="59"/>
        <end position="162"/>
    </location>
</feature>
<sequence>MAKWDLNSASCKKRPYFHFFISCDMKFATDCPKPVKPGFEFNATFTKLIMYRIAVAAYVNNPTKCLSRFADDVVVSSFYARVFQILWEKGIEDDILRLARQHPEYELWIAGISMGGSLATLASRAVVFGKIHDPNKIRLVTFGEPRVFDREFAKIHNYMINRSPQMVKKTEIKLLTET</sequence>
<evidence type="ECO:0000259" key="1">
    <source>
        <dbReference type="Pfam" id="PF01764"/>
    </source>
</evidence>
<dbReference type="STRING" id="51028.A0A0N4UZE4"/>